<accession>A0A2C9LCW0</accession>
<evidence type="ECO:0000313" key="3">
    <source>
        <dbReference type="Proteomes" id="UP000076420"/>
    </source>
</evidence>
<dbReference type="KEGG" id="bgt:106062089"/>
<evidence type="ECO:0000313" key="2">
    <source>
        <dbReference type="EnsemblMetazoa" id="BGLB029696-PA"/>
    </source>
</evidence>
<keyword evidence="1" id="KW-1133">Transmembrane helix</keyword>
<dbReference type="VEuPathDB" id="VectorBase:BGLAX_044440"/>
<organism evidence="2 3">
    <name type="scientific">Biomphalaria glabrata</name>
    <name type="common">Bloodfluke planorb</name>
    <name type="synonym">Freshwater snail</name>
    <dbReference type="NCBI Taxonomy" id="6526"/>
    <lineage>
        <taxon>Eukaryota</taxon>
        <taxon>Metazoa</taxon>
        <taxon>Spiralia</taxon>
        <taxon>Lophotrochozoa</taxon>
        <taxon>Mollusca</taxon>
        <taxon>Gastropoda</taxon>
        <taxon>Heterobranchia</taxon>
        <taxon>Euthyneura</taxon>
        <taxon>Panpulmonata</taxon>
        <taxon>Hygrophila</taxon>
        <taxon>Lymnaeoidea</taxon>
        <taxon>Planorbidae</taxon>
        <taxon>Biomphalaria</taxon>
    </lineage>
</organism>
<protein>
    <submittedName>
        <fullName evidence="2">Uncharacterized protein</fullName>
    </submittedName>
</protein>
<keyword evidence="1" id="KW-0472">Membrane</keyword>
<reference evidence="2" key="1">
    <citation type="submission" date="2020-05" db="UniProtKB">
        <authorList>
            <consortium name="EnsemblMetazoa"/>
        </authorList>
    </citation>
    <scope>IDENTIFICATION</scope>
    <source>
        <strain evidence="2">BB02</strain>
    </source>
</reference>
<gene>
    <name evidence="2" type="primary">106062089</name>
</gene>
<keyword evidence="1" id="KW-0812">Transmembrane</keyword>
<name>A0A2C9LCW0_BIOGL</name>
<dbReference type="EnsemblMetazoa" id="BGLB029696-RA">
    <property type="protein sequence ID" value="BGLB029696-PA"/>
    <property type="gene ID" value="BGLB029696"/>
</dbReference>
<sequence>MSTLPDNTNRISHYYNDEDQEGAEDLFIFHYYRDCLGVMDCQWCQVQKDGKTPLETPYCGSQRVCFGGVLGAHSPYGDEISVEPEGLEQTGVKSTPVGPVAGGIMGCFLLLALGVYCYRHHVHRSGTRYDRLCLNCKRMEQTECECPCECPLEMDFCSGQLLDIDDK</sequence>
<dbReference type="Proteomes" id="UP000076420">
    <property type="component" value="Unassembled WGS sequence"/>
</dbReference>
<proteinExistence type="predicted"/>
<dbReference type="VEuPathDB" id="VectorBase:BGLB029696"/>
<feature type="transmembrane region" description="Helical" evidence="1">
    <location>
        <begin position="97"/>
        <end position="118"/>
    </location>
</feature>
<evidence type="ECO:0000256" key="1">
    <source>
        <dbReference type="SAM" id="Phobius"/>
    </source>
</evidence>
<dbReference type="AlphaFoldDB" id="A0A2C9LCW0"/>
<dbReference type="STRING" id="6526.A0A2C9LCW0"/>